<dbReference type="AlphaFoldDB" id="A0A0F9T174"/>
<accession>A0A0F9T174</accession>
<comment type="caution">
    <text evidence="3">The sequence shown here is derived from an EMBL/GenBank/DDBJ whole genome shotgun (WGS) entry which is preliminary data.</text>
</comment>
<dbReference type="PANTHER" id="PTHR44858:SF1">
    <property type="entry name" value="UDP-N-ACETYLGLUCOSAMINE--PEPTIDE N-ACETYLGLUCOSAMINYLTRANSFERASE SPINDLY-RELATED"/>
    <property type="match status" value="1"/>
</dbReference>
<name>A0A0F9T174_9ZZZZ</name>
<reference evidence="3" key="1">
    <citation type="journal article" date="2015" name="Nature">
        <title>Complex archaea that bridge the gap between prokaryotes and eukaryotes.</title>
        <authorList>
            <person name="Spang A."/>
            <person name="Saw J.H."/>
            <person name="Jorgensen S.L."/>
            <person name="Zaremba-Niedzwiedzka K."/>
            <person name="Martijn J."/>
            <person name="Lind A.E."/>
            <person name="van Eijk R."/>
            <person name="Schleper C."/>
            <person name="Guy L."/>
            <person name="Ettema T.J."/>
        </authorList>
    </citation>
    <scope>NUCLEOTIDE SEQUENCE</scope>
</reference>
<organism evidence="3">
    <name type="scientific">marine sediment metagenome</name>
    <dbReference type="NCBI Taxonomy" id="412755"/>
    <lineage>
        <taxon>unclassified sequences</taxon>
        <taxon>metagenomes</taxon>
        <taxon>ecological metagenomes</taxon>
    </lineage>
</organism>
<dbReference type="Pfam" id="PF13174">
    <property type="entry name" value="TPR_6"/>
    <property type="match status" value="1"/>
</dbReference>
<evidence type="ECO:0000313" key="3">
    <source>
        <dbReference type="EMBL" id="KKN42761.1"/>
    </source>
</evidence>
<sequence>MEIINYPPKKIYSPSKLNKPDYDHIILWMLSNNDICKWADFHKEPIEIPTGTLSRHLDKLKRKGFVENYTRGYYRITSEGKKKFRELSSSKKKMRKLSYPPKIILKSGRNYSDWILWMVYNNMYCKRSDFLEHPLSINQSSLSKNLSLLIEKGFITKDEGKYIITRGGKSEYSRMLQNYDLDRQTILEEEGKRIEDITKKTNQFFEKYNITDEDIQFRFLSNVLRLDYEKVKPILKDEEDFQKILLYLSTNHPDGYPHFISSENFSKTYIIKQTTLDYYIDEISEGKIYPLRFFKIRQPSGEQYYFQSDGEIERMLQVITENIITKATYLNKLFSKTTPKTPTINVKSIINDIAKKSCESLFNKELTASLHEFLPEYIKYLAYKIEIKKELKETHDKLEGIIWQNITDIFQSQFSENTKNQYEEQIKGIDKQIELKPENLDLYYLKVRILIYFNKYQGALKLLDNLLETFPESEKDIKILKAAVLKRMQNIEAGLEIINELIQKYPGDNDLICYKAYWMQYLDKKEEAIKTIQKLIENEPDSGIYYDTYGEILMYFEDYEEAAKKFVKAMVLGSHDWYIYQTYIKLGICYNALGNFESGLENLEKGKNLVNKTIKDPETKRKWLSIADLFLKQIKPIEMEY</sequence>
<dbReference type="Gene3D" id="1.10.10.10">
    <property type="entry name" value="Winged helix-like DNA-binding domain superfamily/Winged helix DNA-binding domain"/>
    <property type="match status" value="1"/>
</dbReference>
<proteinExistence type="predicted"/>
<dbReference type="InterPro" id="IPR011990">
    <property type="entry name" value="TPR-like_helical_dom_sf"/>
</dbReference>
<dbReference type="Gene3D" id="1.25.40.10">
    <property type="entry name" value="Tetratricopeptide repeat domain"/>
    <property type="match status" value="1"/>
</dbReference>
<evidence type="ECO:0000256" key="2">
    <source>
        <dbReference type="ARBA" id="ARBA00022803"/>
    </source>
</evidence>
<dbReference type="PANTHER" id="PTHR44858">
    <property type="entry name" value="TETRATRICOPEPTIDE REPEAT PROTEIN 6"/>
    <property type="match status" value="1"/>
</dbReference>
<dbReference type="SUPFAM" id="SSF48452">
    <property type="entry name" value="TPR-like"/>
    <property type="match status" value="1"/>
</dbReference>
<dbReference type="InterPro" id="IPR019734">
    <property type="entry name" value="TPR_rpt"/>
</dbReference>
<dbReference type="InterPro" id="IPR036388">
    <property type="entry name" value="WH-like_DNA-bd_sf"/>
</dbReference>
<dbReference type="SUPFAM" id="SSF46785">
    <property type="entry name" value="Winged helix' DNA-binding domain"/>
    <property type="match status" value="2"/>
</dbReference>
<dbReference type="InterPro" id="IPR050498">
    <property type="entry name" value="Ycf3"/>
</dbReference>
<keyword evidence="1" id="KW-0677">Repeat</keyword>
<dbReference type="EMBL" id="LAZR01001558">
    <property type="protein sequence ID" value="KKN42761.1"/>
    <property type="molecule type" value="Genomic_DNA"/>
</dbReference>
<protein>
    <submittedName>
        <fullName evidence="3">Uncharacterized protein</fullName>
    </submittedName>
</protein>
<keyword evidence="2" id="KW-0802">TPR repeat</keyword>
<evidence type="ECO:0000256" key="1">
    <source>
        <dbReference type="ARBA" id="ARBA00022737"/>
    </source>
</evidence>
<gene>
    <name evidence="3" type="ORF">LCGC14_0710040</name>
</gene>
<dbReference type="InterPro" id="IPR036390">
    <property type="entry name" value="WH_DNA-bd_sf"/>
</dbReference>